<organism evidence="1 2">
    <name type="scientific">Collybia nuda</name>
    <dbReference type="NCBI Taxonomy" id="64659"/>
    <lineage>
        <taxon>Eukaryota</taxon>
        <taxon>Fungi</taxon>
        <taxon>Dikarya</taxon>
        <taxon>Basidiomycota</taxon>
        <taxon>Agaricomycotina</taxon>
        <taxon>Agaricomycetes</taxon>
        <taxon>Agaricomycetidae</taxon>
        <taxon>Agaricales</taxon>
        <taxon>Tricholomatineae</taxon>
        <taxon>Clitocybaceae</taxon>
        <taxon>Collybia</taxon>
    </lineage>
</organism>
<evidence type="ECO:0000313" key="2">
    <source>
        <dbReference type="Proteomes" id="UP000807353"/>
    </source>
</evidence>
<gene>
    <name evidence="1" type="ORF">BDZ94DRAFT_1247395</name>
</gene>
<accession>A0A9P5YF94</accession>
<proteinExistence type="predicted"/>
<dbReference type="EMBL" id="MU150234">
    <property type="protein sequence ID" value="KAF9468184.1"/>
    <property type="molecule type" value="Genomic_DNA"/>
</dbReference>
<reference evidence="1" key="1">
    <citation type="submission" date="2020-11" db="EMBL/GenBank/DDBJ databases">
        <authorList>
            <consortium name="DOE Joint Genome Institute"/>
            <person name="Ahrendt S."/>
            <person name="Riley R."/>
            <person name="Andreopoulos W."/>
            <person name="Labutti K."/>
            <person name="Pangilinan J."/>
            <person name="Ruiz-Duenas F.J."/>
            <person name="Barrasa J.M."/>
            <person name="Sanchez-Garcia M."/>
            <person name="Camarero S."/>
            <person name="Miyauchi S."/>
            <person name="Serrano A."/>
            <person name="Linde D."/>
            <person name="Babiker R."/>
            <person name="Drula E."/>
            <person name="Ayuso-Fernandez I."/>
            <person name="Pacheco R."/>
            <person name="Padilla G."/>
            <person name="Ferreira P."/>
            <person name="Barriuso J."/>
            <person name="Kellner H."/>
            <person name="Castanera R."/>
            <person name="Alfaro M."/>
            <person name="Ramirez L."/>
            <person name="Pisabarro A.G."/>
            <person name="Kuo A."/>
            <person name="Tritt A."/>
            <person name="Lipzen A."/>
            <person name="He G."/>
            <person name="Yan M."/>
            <person name="Ng V."/>
            <person name="Cullen D."/>
            <person name="Martin F."/>
            <person name="Rosso M.-N."/>
            <person name="Henrissat B."/>
            <person name="Hibbett D."/>
            <person name="Martinez A.T."/>
            <person name="Grigoriev I.V."/>
        </authorList>
    </citation>
    <scope>NUCLEOTIDE SEQUENCE</scope>
    <source>
        <strain evidence="1">CBS 247.69</strain>
    </source>
</reference>
<name>A0A9P5YF94_9AGAR</name>
<dbReference type="Proteomes" id="UP000807353">
    <property type="component" value="Unassembled WGS sequence"/>
</dbReference>
<keyword evidence="2" id="KW-1185">Reference proteome</keyword>
<sequence>MKWTVGRSNKPVGVPVFSWEGRISRWESQSLKALVVELRFALGAEAFCIGCRAVG</sequence>
<comment type="caution">
    <text evidence="1">The sequence shown here is derived from an EMBL/GenBank/DDBJ whole genome shotgun (WGS) entry which is preliminary data.</text>
</comment>
<evidence type="ECO:0000313" key="1">
    <source>
        <dbReference type="EMBL" id="KAF9468184.1"/>
    </source>
</evidence>
<protein>
    <submittedName>
        <fullName evidence="1">Uncharacterized protein</fullName>
    </submittedName>
</protein>
<feature type="non-terminal residue" evidence="1">
    <location>
        <position position="55"/>
    </location>
</feature>
<dbReference type="AlphaFoldDB" id="A0A9P5YF94"/>